<feature type="compositionally biased region" description="Basic and acidic residues" evidence="12">
    <location>
        <begin position="119"/>
        <end position="133"/>
    </location>
</feature>
<keyword evidence="8" id="KW-0784">Thiamine biosynthesis</keyword>
<evidence type="ECO:0000256" key="10">
    <source>
        <dbReference type="ARBA" id="ARBA00033171"/>
    </source>
</evidence>
<dbReference type="SUPFAM" id="SSF53850">
    <property type="entry name" value="Periplasmic binding protein-like II"/>
    <property type="match status" value="1"/>
</dbReference>
<dbReference type="GO" id="GO:0009228">
    <property type="term" value="P:thiamine biosynthetic process"/>
    <property type="evidence" value="ECO:0007669"/>
    <property type="project" value="UniProtKB-KW"/>
</dbReference>
<gene>
    <name evidence="14" type="ORF">EIY87_33415</name>
</gene>
<dbReference type="PANTHER" id="PTHR31528:SF1">
    <property type="entry name" value="4-AMINO-5-HYDROXYMETHYL-2-METHYLPYRIMIDINE PHOSPHATE SYNTHASE THI11-RELATED"/>
    <property type="match status" value="1"/>
</dbReference>
<protein>
    <recommendedName>
        <fullName evidence="10">Thiamine pyrimidine synthase</fullName>
    </recommendedName>
</protein>
<dbReference type="InterPro" id="IPR027939">
    <property type="entry name" value="NMT1/THI5"/>
</dbReference>
<evidence type="ECO:0000256" key="9">
    <source>
        <dbReference type="ARBA" id="ARBA00023004"/>
    </source>
</evidence>
<reference evidence="14 15" key="1">
    <citation type="submission" date="2018-12" db="EMBL/GenBank/DDBJ databases">
        <title>Amycolatopsis eburnea sp. nov. actinomycete associate with arbuscular mycorrhiza fungal spore.</title>
        <authorList>
            <person name="Lumyong S."/>
            <person name="Chaiya L."/>
        </authorList>
    </citation>
    <scope>NUCLEOTIDE SEQUENCE [LARGE SCALE GENOMIC DNA]</scope>
    <source>
        <strain evidence="14 15">GLM-1</strain>
    </source>
</reference>
<dbReference type="GO" id="GO:0046872">
    <property type="term" value="F:metal ion binding"/>
    <property type="evidence" value="ECO:0007669"/>
    <property type="project" value="UniProtKB-KW"/>
</dbReference>
<name>A0A427T1R8_9PSEU</name>
<evidence type="ECO:0000256" key="4">
    <source>
        <dbReference type="ARBA" id="ARBA00011738"/>
    </source>
</evidence>
<dbReference type="EMBL" id="RSEC01000059">
    <property type="protein sequence ID" value="RSD11673.1"/>
    <property type="molecule type" value="Genomic_DNA"/>
</dbReference>
<evidence type="ECO:0000259" key="13">
    <source>
        <dbReference type="Pfam" id="PF09084"/>
    </source>
</evidence>
<comment type="catalytic activity">
    <reaction evidence="11">
        <text>N(6)-(pyridoxal phosphate)-L-lysyl-[4-amino-5-hydroxymethyl-2-methylpyrimidine phosphate synthase] + L-histidyl-[4-amino-5-hydroxymethyl-2-methylpyrimidine phosphate synthase] + 2 Fe(3+) + 4 H2O = L-lysyl-[4-amino-5-hydroxymethyl-2-methylpyrimidine phosphate synthase] + (2S)-2-amino-5-hydroxy-4-oxopentanoyl-[4-amino-5-hydroxymethyl-2-methylpyrimidine phosphate synthase] + 4-amino-2-methyl-5-(phosphooxymethyl)pyrimidine + 3-oxopropanoate + 2 Fe(2+) + 2 H(+)</text>
        <dbReference type="Rhea" id="RHEA:65756"/>
        <dbReference type="Rhea" id="RHEA-COMP:16892"/>
        <dbReference type="Rhea" id="RHEA-COMP:16893"/>
        <dbReference type="Rhea" id="RHEA-COMP:16894"/>
        <dbReference type="Rhea" id="RHEA-COMP:16895"/>
        <dbReference type="ChEBI" id="CHEBI:15377"/>
        <dbReference type="ChEBI" id="CHEBI:15378"/>
        <dbReference type="ChEBI" id="CHEBI:29033"/>
        <dbReference type="ChEBI" id="CHEBI:29034"/>
        <dbReference type="ChEBI" id="CHEBI:29969"/>
        <dbReference type="ChEBI" id="CHEBI:29979"/>
        <dbReference type="ChEBI" id="CHEBI:33190"/>
        <dbReference type="ChEBI" id="CHEBI:58354"/>
        <dbReference type="ChEBI" id="CHEBI:143915"/>
        <dbReference type="ChEBI" id="CHEBI:157692"/>
    </reaction>
    <physiologicalReaction direction="left-to-right" evidence="11">
        <dbReference type="Rhea" id="RHEA:65757"/>
    </physiologicalReaction>
</comment>
<evidence type="ECO:0000256" key="6">
    <source>
        <dbReference type="ARBA" id="ARBA00022723"/>
    </source>
</evidence>
<dbReference type="Proteomes" id="UP000267081">
    <property type="component" value="Unassembled WGS sequence"/>
</dbReference>
<dbReference type="GO" id="GO:0016740">
    <property type="term" value="F:transferase activity"/>
    <property type="evidence" value="ECO:0007669"/>
    <property type="project" value="UniProtKB-KW"/>
</dbReference>
<dbReference type="PANTHER" id="PTHR31528">
    <property type="entry name" value="4-AMINO-5-HYDROXYMETHYL-2-METHYLPYRIMIDINE PHOSPHATE SYNTHASE THI11-RELATED"/>
    <property type="match status" value="1"/>
</dbReference>
<organism evidence="14 15">
    <name type="scientific">Amycolatopsis eburnea</name>
    <dbReference type="NCBI Taxonomy" id="2267691"/>
    <lineage>
        <taxon>Bacteria</taxon>
        <taxon>Bacillati</taxon>
        <taxon>Actinomycetota</taxon>
        <taxon>Actinomycetes</taxon>
        <taxon>Pseudonocardiales</taxon>
        <taxon>Pseudonocardiaceae</taxon>
        <taxon>Amycolatopsis</taxon>
    </lineage>
</organism>
<dbReference type="Pfam" id="PF09084">
    <property type="entry name" value="NMT1"/>
    <property type="match status" value="1"/>
</dbReference>
<dbReference type="AlphaFoldDB" id="A0A427T1R8"/>
<sequence length="441" mass="48164">MAGRPGRPAWRGGRRGRARLCHRGRVRRVRGLDGPDPRARRALPVLHDDHQHDAGRLVAGAVPDVDPRDRHLDRQRHRQHRRGGHAVPRRRPLRRVRPRRGVRHGRGHVRPARVGLAVRSRDPRPDAGTDQRRRLTTKRRNPLETLRISATANGLNYLPEYLAGTTGLFADAGLSVTARARDPWTGVLDDLASGDADLALGGLWVPGMYAGSARALTVVCQLNHQAPKAIVHRDAPAGFTLGDLAGKVVLAPGIGGSAPYAVTAGLIREAGADPADVTFVRDLSTPMLVELFGAGLGDAIILDLVSALELEATGQGRIVFRNLDEGGIMPNSVYYCRTDRVDELRDRFTRFVACIDTAMTRLPATAASTIDGILTARWPGKDLGVLREATRQMTASAVWETVAIDPAGSDRWMRMLAESAMLTRIPAYDELADDSFMKAYR</sequence>
<evidence type="ECO:0000313" key="15">
    <source>
        <dbReference type="Proteomes" id="UP000267081"/>
    </source>
</evidence>
<feature type="domain" description="SsuA/THI5-like" evidence="13">
    <location>
        <begin position="156"/>
        <end position="358"/>
    </location>
</feature>
<comment type="pathway">
    <text evidence="2">Cofactor biosynthesis; thiamine diphosphate biosynthesis.</text>
</comment>
<keyword evidence="6" id="KW-0479">Metal-binding</keyword>
<comment type="function">
    <text evidence="1">Responsible for the formation of the pyrimidine heterocycle in the thiamine biosynthesis pathway. Catalyzes the formation of hydroxymethylpyrimidine phosphate (HMP-P) from histidine and pyridoxal phosphate (PLP). The protein uses PLP and the active site histidine to form HMP-P, generating an inactive enzyme. The enzyme can only undergo a single turnover, which suggests it is a suicide enzyme.</text>
</comment>
<evidence type="ECO:0000256" key="5">
    <source>
        <dbReference type="ARBA" id="ARBA00022679"/>
    </source>
</evidence>
<proteinExistence type="inferred from homology"/>
<feature type="region of interest" description="Disordered" evidence="12">
    <location>
        <begin position="118"/>
        <end position="140"/>
    </location>
</feature>
<evidence type="ECO:0000256" key="2">
    <source>
        <dbReference type="ARBA" id="ARBA00004948"/>
    </source>
</evidence>
<feature type="compositionally biased region" description="Basic residues" evidence="12">
    <location>
        <begin position="73"/>
        <end position="92"/>
    </location>
</feature>
<evidence type="ECO:0000256" key="11">
    <source>
        <dbReference type="ARBA" id="ARBA00048179"/>
    </source>
</evidence>
<feature type="region of interest" description="Disordered" evidence="12">
    <location>
        <begin position="50"/>
        <end position="92"/>
    </location>
</feature>
<keyword evidence="9" id="KW-0408">Iron</keyword>
<evidence type="ECO:0000256" key="3">
    <source>
        <dbReference type="ARBA" id="ARBA00009406"/>
    </source>
</evidence>
<keyword evidence="7" id="KW-0663">Pyridoxal phosphate</keyword>
<evidence type="ECO:0000256" key="1">
    <source>
        <dbReference type="ARBA" id="ARBA00003469"/>
    </source>
</evidence>
<evidence type="ECO:0000256" key="8">
    <source>
        <dbReference type="ARBA" id="ARBA00022977"/>
    </source>
</evidence>
<evidence type="ECO:0000256" key="7">
    <source>
        <dbReference type="ARBA" id="ARBA00022898"/>
    </source>
</evidence>
<accession>A0A427T1R8</accession>
<comment type="similarity">
    <text evidence="3">Belongs to the NMT1/THI5 family.</text>
</comment>
<comment type="subunit">
    <text evidence="4">Homodimer.</text>
</comment>
<evidence type="ECO:0000256" key="12">
    <source>
        <dbReference type="SAM" id="MobiDB-lite"/>
    </source>
</evidence>
<keyword evidence="5" id="KW-0808">Transferase</keyword>
<dbReference type="Gene3D" id="3.40.190.10">
    <property type="entry name" value="Periplasmic binding protein-like II"/>
    <property type="match status" value="2"/>
</dbReference>
<comment type="caution">
    <text evidence="14">The sequence shown here is derived from an EMBL/GenBank/DDBJ whole genome shotgun (WGS) entry which is preliminary data.</text>
</comment>
<keyword evidence="15" id="KW-1185">Reference proteome</keyword>
<evidence type="ECO:0000313" key="14">
    <source>
        <dbReference type="EMBL" id="RSD11673.1"/>
    </source>
</evidence>
<dbReference type="InterPro" id="IPR015168">
    <property type="entry name" value="SsuA/THI5"/>
</dbReference>